<dbReference type="RefSeq" id="WP_021594852.1">
    <property type="nucleotide sequence ID" value="NZ_FOVH01000014.1"/>
</dbReference>
<protein>
    <recommendedName>
        <fullName evidence="3">RHIM domain-containing protein</fullName>
    </recommendedName>
</protein>
<accession>A0A1I5QDL8</accession>
<dbReference type="InParanoid" id="A0A1I5QDL8"/>
<dbReference type="Proteomes" id="UP000183413">
    <property type="component" value="Unassembled WGS sequence"/>
</dbReference>
<dbReference type="STRING" id="1993.SAMN04489713_11479"/>
<evidence type="ECO:0000313" key="2">
    <source>
        <dbReference type="Proteomes" id="UP000183413"/>
    </source>
</evidence>
<dbReference type="EMBL" id="FOVH01000014">
    <property type="protein sequence ID" value="SFP43956.1"/>
    <property type="molecule type" value="Genomic_DNA"/>
</dbReference>
<dbReference type="eggNOG" id="ENOG5033N7R">
    <property type="taxonomic scope" value="Bacteria"/>
</dbReference>
<sequence length="124" mass="12602">MEPVTVIVAALSAGAAAGLGDTAADAVRDAYGKLRELVAARLAGGGAAEVALAEHQNDPDTWEAPLARALLDRGVEGDTEVLAAARAVLELLGHGRVAEYNVTVTGSQGVQVGDNARQVNNFGQ</sequence>
<organism evidence="1 2">
    <name type="scientific">Actinomadura madurae</name>
    <dbReference type="NCBI Taxonomy" id="1993"/>
    <lineage>
        <taxon>Bacteria</taxon>
        <taxon>Bacillati</taxon>
        <taxon>Actinomycetota</taxon>
        <taxon>Actinomycetes</taxon>
        <taxon>Streptosporangiales</taxon>
        <taxon>Thermomonosporaceae</taxon>
        <taxon>Actinomadura</taxon>
    </lineage>
</organism>
<name>A0A1I5QDL8_9ACTN</name>
<proteinExistence type="predicted"/>
<gene>
    <name evidence="1" type="ORF">SAMN04489713_11479</name>
</gene>
<evidence type="ECO:0000313" key="1">
    <source>
        <dbReference type="EMBL" id="SFP43956.1"/>
    </source>
</evidence>
<dbReference type="AlphaFoldDB" id="A0A1I5QDL8"/>
<keyword evidence="2" id="KW-1185">Reference proteome</keyword>
<reference evidence="1 2" key="1">
    <citation type="submission" date="2016-10" db="EMBL/GenBank/DDBJ databases">
        <authorList>
            <person name="de Groot N.N."/>
        </authorList>
    </citation>
    <scope>NUCLEOTIDE SEQUENCE [LARGE SCALE GENOMIC DNA]</scope>
    <source>
        <strain evidence="1 2">DSM 43067</strain>
    </source>
</reference>
<evidence type="ECO:0008006" key="3">
    <source>
        <dbReference type="Google" id="ProtNLM"/>
    </source>
</evidence>